<dbReference type="InterPro" id="IPR032466">
    <property type="entry name" value="Metal_Hydrolase"/>
</dbReference>
<accession>A0A5B8V3L1</accession>
<dbReference type="PANTHER" id="PTHR21240:SF28">
    <property type="entry name" value="ISO-OROTATE DECARBOXYLASE (EUROFUNG)"/>
    <property type="match status" value="1"/>
</dbReference>
<proteinExistence type="predicted"/>
<dbReference type="InterPro" id="IPR032465">
    <property type="entry name" value="ACMSD"/>
</dbReference>
<keyword evidence="2" id="KW-0732">Signal</keyword>
<dbReference type="RefSeq" id="WP_147034228.1">
    <property type="nucleotide sequence ID" value="NZ_CP042436.1"/>
</dbReference>
<dbReference type="GO" id="GO:0005737">
    <property type="term" value="C:cytoplasm"/>
    <property type="evidence" value="ECO:0007669"/>
    <property type="project" value="TreeGrafter"/>
</dbReference>
<dbReference type="SUPFAM" id="SSF51556">
    <property type="entry name" value="Metallo-dependent hydrolases"/>
    <property type="match status" value="1"/>
</dbReference>
<evidence type="ECO:0000256" key="2">
    <source>
        <dbReference type="SAM" id="SignalP"/>
    </source>
</evidence>
<dbReference type="GO" id="GO:0019748">
    <property type="term" value="P:secondary metabolic process"/>
    <property type="evidence" value="ECO:0007669"/>
    <property type="project" value="TreeGrafter"/>
</dbReference>
<dbReference type="Gene3D" id="3.20.20.140">
    <property type="entry name" value="Metal-dependent hydrolases"/>
    <property type="match status" value="1"/>
</dbReference>
<keyword evidence="5" id="KW-1185">Reference proteome</keyword>
<dbReference type="PANTHER" id="PTHR21240">
    <property type="entry name" value="2-AMINO-3-CARBOXYLMUCONATE-6-SEMIALDEHYDE DECARBOXYLASE"/>
    <property type="match status" value="1"/>
</dbReference>
<evidence type="ECO:0000313" key="5">
    <source>
        <dbReference type="Proteomes" id="UP000321479"/>
    </source>
</evidence>
<feature type="chain" id="PRO_5022728153" evidence="2">
    <location>
        <begin position="25"/>
        <end position="383"/>
    </location>
</feature>
<reference evidence="4 5" key="1">
    <citation type="journal article" date="2017" name="Curr. Microbiol.">
        <title>Mucilaginibacter ginsenosidivorans sp. nov., Isolated from Soil of Ginseng Field.</title>
        <authorList>
            <person name="Kim M.M."/>
            <person name="Siddiqi M.Z."/>
            <person name="Im W.T."/>
        </authorList>
    </citation>
    <scope>NUCLEOTIDE SEQUENCE [LARGE SCALE GENOMIC DNA]</scope>
    <source>
        <strain evidence="4 5">Gsoil 3017</strain>
    </source>
</reference>
<evidence type="ECO:0000259" key="3">
    <source>
        <dbReference type="Pfam" id="PF04909"/>
    </source>
</evidence>
<dbReference type="GO" id="GO:0016787">
    <property type="term" value="F:hydrolase activity"/>
    <property type="evidence" value="ECO:0007669"/>
    <property type="project" value="UniProtKB-KW"/>
</dbReference>
<evidence type="ECO:0000256" key="1">
    <source>
        <dbReference type="ARBA" id="ARBA00023239"/>
    </source>
</evidence>
<feature type="domain" description="Amidohydrolase-related" evidence="3">
    <location>
        <begin position="139"/>
        <end position="374"/>
    </location>
</feature>
<dbReference type="AlphaFoldDB" id="A0A5B8V3L1"/>
<gene>
    <name evidence="4" type="ORF">FRZ54_23460</name>
</gene>
<dbReference type="Pfam" id="PF04909">
    <property type="entry name" value="Amidohydro_2"/>
    <property type="match status" value="1"/>
</dbReference>
<sequence>MLNPYLFKRFLLYCLVLFACGSFAQDRMDFESYNPKSTLVVKEHLIKRAKYPFIDVHNHQWDMPNQNLEGLLNDMDGLNMVAMVNLSGRGGKMISNYHGTSLFTVNGPDYFDRTMANVKKNGKGRILVFTNIDFTNIDDPNWTKNTMAQLEEDVKNGASGLKVYKELGLEIKDKNGKRIPVDDPRIDPVWEKCGELHIPVLIHTGEPAPFFDKPDANNERWLELKLHPSRARPSSRYPSWKQVMSEQHHIFAKHRNTTFIAAHFGWLANNLQALGTLLDTLPNVYTEFAAVMEEIGREPKTARAFFIKYQDRILFGKDTWSVPEYGFYFRMLETDDEYFPPLRRYHAFWNMYGLGLPDDVLKKVYYKNALKLFPQIDRSLFPQ</sequence>
<feature type="signal peptide" evidence="2">
    <location>
        <begin position="1"/>
        <end position="24"/>
    </location>
</feature>
<dbReference type="KEGG" id="mgin:FRZ54_23460"/>
<dbReference type="GO" id="GO:0016831">
    <property type="term" value="F:carboxy-lyase activity"/>
    <property type="evidence" value="ECO:0007669"/>
    <property type="project" value="InterPro"/>
</dbReference>
<keyword evidence="4" id="KW-0378">Hydrolase</keyword>
<name>A0A5B8V3L1_9SPHI</name>
<evidence type="ECO:0000313" key="4">
    <source>
        <dbReference type="EMBL" id="QEC65403.1"/>
    </source>
</evidence>
<dbReference type="InterPro" id="IPR006680">
    <property type="entry name" value="Amidohydro-rel"/>
</dbReference>
<keyword evidence="1" id="KW-0456">Lyase</keyword>
<organism evidence="4 5">
    <name type="scientific">Mucilaginibacter ginsenosidivorans</name>
    <dbReference type="NCBI Taxonomy" id="398053"/>
    <lineage>
        <taxon>Bacteria</taxon>
        <taxon>Pseudomonadati</taxon>
        <taxon>Bacteroidota</taxon>
        <taxon>Sphingobacteriia</taxon>
        <taxon>Sphingobacteriales</taxon>
        <taxon>Sphingobacteriaceae</taxon>
        <taxon>Mucilaginibacter</taxon>
    </lineage>
</organism>
<dbReference type="Proteomes" id="UP000321479">
    <property type="component" value="Chromosome"/>
</dbReference>
<dbReference type="EMBL" id="CP042436">
    <property type="protein sequence ID" value="QEC65403.1"/>
    <property type="molecule type" value="Genomic_DNA"/>
</dbReference>
<protein>
    <submittedName>
        <fullName evidence="4">Amidohydrolase</fullName>
    </submittedName>
</protein>
<dbReference type="OrthoDB" id="644687at2"/>